<name>A0A2G5SAR4_9PELO</name>
<proteinExistence type="predicted"/>
<dbReference type="OrthoDB" id="5867391at2759"/>
<sequence length="364" mass="42166">MWSNSPTISVFLRRYRTSISLCSLVIVLFLVNISIHSKNQGDLLTAQNKNNAEPDFSITEELRMLRLAFLKWRTCMREVLDDHQLSLDDMDPEDPQFSYLKWLVSQAEKKHKEVDEDTGENFDHLWHKLGSYADKCRSKTDLWHMEPETVTGTALKFFMPSPSDTSATFVRVGIGANVSIERYFKKRLSPDSEFYGADPVFMENSQIYSPIGIFFPFAVGNETGLKQATLKYSTERVSSKFVNHIGIDIFFKNLIRKDIIDYLIFEGDGGEYDMMAHLAKDGTLDKAGITVCQINIEYHLPKEMKDPRKEIFRKHIIQFVRDRKYTLLSVTNMGNLRVFWVNTSSLECARRYLERLFSNDVDLV</sequence>
<organism evidence="1 2">
    <name type="scientific">Caenorhabditis nigoni</name>
    <dbReference type="NCBI Taxonomy" id="1611254"/>
    <lineage>
        <taxon>Eukaryota</taxon>
        <taxon>Metazoa</taxon>
        <taxon>Ecdysozoa</taxon>
        <taxon>Nematoda</taxon>
        <taxon>Chromadorea</taxon>
        <taxon>Rhabditida</taxon>
        <taxon>Rhabditina</taxon>
        <taxon>Rhabditomorpha</taxon>
        <taxon>Rhabditoidea</taxon>
        <taxon>Rhabditidae</taxon>
        <taxon>Peloderinae</taxon>
        <taxon>Caenorhabditis</taxon>
    </lineage>
</organism>
<evidence type="ECO:0008006" key="3">
    <source>
        <dbReference type="Google" id="ProtNLM"/>
    </source>
</evidence>
<evidence type="ECO:0000313" key="2">
    <source>
        <dbReference type="Proteomes" id="UP000230233"/>
    </source>
</evidence>
<dbReference type="STRING" id="1611254.A0A2G5SAR4"/>
<dbReference type="PANTHER" id="PTHR22989">
    <property type="entry name" value="UNCHARACTERIZED DUF13 C.ELEGANS"/>
    <property type="match status" value="1"/>
</dbReference>
<accession>A0A2G5SAR4</accession>
<keyword evidence="2" id="KW-1185">Reference proteome</keyword>
<dbReference type="PANTHER" id="PTHR22989:SF2">
    <property type="entry name" value="METHYLTRANSFERASE FKBM DOMAIN-CONTAINING PROTEIN"/>
    <property type="match status" value="1"/>
</dbReference>
<comment type="caution">
    <text evidence="1">The sequence shown here is derived from an EMBL/GenBank/DDBJ whole genome shotgun (WGS) entry which is preliminary data.</text>
</comment>
<dbReference type="AlphaFoldDB" id="A0A2G5SAR4"/>
<protein>
    <recommendedName>
        <fullName evidence="3">Methyltransferase FkbM domain-containing protein</fullName>
    </recommendedName>
</protein>
<gene>
    <name evidence="1" type="primary">Cni-F21G4.3</name>
    <name evidence="1" type="ORF">B9Z55_028617</name>
</gene>
<evidence type="ECO:0000313" key="1">
    <source>
        <dbReference type="EMBL" id="PIC12147.1"/>
    </source>
</evidence>
<dbReference type="Proteomes" id="UP000230233">
    <property type="component" value="Unassembled WGS sequence"/>
</dbReference>
<reference evidence="2" key="1">
    <citation type="submission" date="2017-10" db="EMBL/GenBank/DDBJ databases">
        <title>Rapid genome shrinkage in a self-fertile nematode reveals novel sperm competition proteins.</title>
        <authorList>
            <person name="Yin D."/>
            <person name="Schwarz E.M."/>
            <person name="Thomas C.G."/>
            <person name="Felde R.L."/>
            <person name="Korf I.F."/>
            <person name="Cutter A.D."/>
            <person name="Schartner C.M."/>
            <person name="Ralston E.J."/>
            <person name="Meyer B.J."/>
            <person name="Haag E.S."/>
        </authorList>
    </citation>
    <scope>NUCLEOTIDE SEQUENCE [LARGE SCALE GENOMIC DNA]</scope>
    <source>
        <strain evidence="2">JU1422</strain>
    </source>
</reference>
<dbReference type="EMBL" id="PDUG01000027">
    <property type="protein sequence ID" value="PIC12147.1"/>
    <property type="molecule type" value="Genomic_DNA"/>
</dbReference>